<organism evidence="11 12">
    <name type="scientific">Microlunatus soli</name>
    <dbReference type="NCBI Taxonomy" id="630515"/>
    <lineage>
        <taxon>Bacteria</taxon>
        <taxon>Bacillati</taxon>
        <taxon>Actinomycetota</taxon>
        <taxon>Actinomycetes</taxon>
        <taxon>Propionibacteriales</taxon>
        <taxon>Propionibacteriaceae</taxon>
        <taxon>Microlunatus</taxon>
    </lineage>
</organism>
<dbReference type="PROSITE" id="PS50862">
    <property type="entry name" value="AA_TRNA_LIGASE_II"/>
    <property type="match status" value="1"/>
</dbReference>
<evidence type="ECO:0000256" key="4">
    <source>
        <dbReference type="ARBA" id="ARBA00022840"/>
    </source>
</evidence>
<evidence type="ECO:0000256" key="1">
    <source>
        <dbReference type="ARBA" id="ARBA00008226"/>
    </source>
</evidence>
<keyword evidence="12" id="KW-1185">Reference proteome</keyword>
<evidence type="ECO:0000256" key="3">
    <source>
        <dbReference type="ARBA" id="ARBA00022741"/>
    </source>
</evidence>
<gene>
    <name evidence="11" type="ORF">SAMN04489812_1836</name>
</gene>
<keyword evidence="3" id="KW-0547">Nucleotide-binding</keyword>
<evidence type="ECO:0000313" key="11">
    <source>
        <dbReference type="EMBL" id="SDS41450.1"/>
    </source>
</evidence>
<evidence type="ECO:0000256" key="8">
    <source>
        <dbReference type="ARBA" id="ARBA00031194"/>
    </source>
</evidence>
<protein>
    <recommendedName>
        <fullName evidence="8">Phenylalanyl-tRNA synthetase</fullName>
    </recommendedName>
</protein>
<dbReference type="EMBL" id="LT629772">
    <property type="protein sequence ID" value="SDS41450.1"/>
    <property type="molecule type" value="Genomic_DNA"/>
</dbReference>
<dbReference type="InterPro" id="IPR036690">
    <property type="entry name" value="Fdx_antiC-bd_sf"/>
</dbReference>
<dbReference type="Gene3D" id="3.30.70.380">
    <property type="entry name" value="Ferrodoxin-fold anticodon-binding domain"/>
    <property type="match status" value="1"/>
</dbReference>
<dbReference type="STRING" id="630515.SAMN04489812_1836"/>
<name>A0A1H1S0B6_9ACTN</name>
<dbReference type="GO" id="GO:0004812">
    <property type="term" value="F:aminoacyl-tRNA ligase activity"/>
    <property type="evidence" value="ECO:0007669"/>
    <property type="project" value="UniProtKB-KW"/>
</dbReference>
<dbReference type="SUPFAM" id="SSF55681">
    <property type="entry name" value="Class II aaRS and biotin synthetases"/>
    <property type="match status" value="1"/>
</dbReference>
<keyword evidence="2" id="KW-0436">Ligase</keyword>
<evidence type="ECO:0000313" key="12">
    <source>
        <dbReference type="Proteomes" id="UP000199103"/>
    </source>
</evidence>
<dbReference type="GO" id="GO:0006412">
    <property type="term" value="P:translation"/>
    <property type="evidence" value="ECO:0007669"/>
    <property type="project" value="UniProtKB-KW"/>
</dbReference>
<evidence type="ECO:0000256" key="5">
    <source>
        <dbReference type="ARBA" id="ARBA00022917"/>
    </source>
</evidence>
<feature type="domain" description="Aminoacyl-transfer RNA synthetases class-II family profile" evidence="9">
    <location>
        <begin position="120"/>
        <end position="250"/>
    </location>
</feature>
<sequence>MPDRYLSADQLRHALELPDLTNRPGHAVALMADDLVTSLTGAWGIPAHQVRVPPLVAVTDNYDRLGYRATDVTRDSRYTRYTSPTTMLRSHTSANIPYALSGYADVDHGRQVDELISVAGLVYRRDVVDRHHVGEPHQLDLWRLRSTPGTGEDQLEQMIKLVVEAVLPGARWRTTPAVHPYTENGRQVDVLTDGEWLELAECGLIAPEVLRHSGLDPQRWSGLALGLGLDRAVMLRKRVPDIRYLRSTEPRIAAQLGDLRPWRPVSMLPPIARDLSVVIDSDTPEETIGDAIRTELGRSVDDIESITVLTRTPYAELPAAARERLGLGVRQENALIRLTLRPLEHTLTDDEANRIRNRVYRAIHRGPHLELA</sequence>
<reference evidence="11 12" key="1">
    <citation type="submission" date="2016-10" db="EMBL/GenBank/DDBJ databases">
        <authorList>
            <person name="de Groot N.N."/>
        </authorList>
    </citation>
    <scope>NUCLEOTIDE SEQUENCE [LARGE SCALE GENOMIC DNA]</scope>
    <source>
        <strain evidence="11 12">DSM 21800</strain>
    </source>
</reference>
<dbReference type="InterPro" id="IPR006195">
    <property type="entry name" value="aa-tRNA-synth_II"/>
</dbReference>
<evidence type="ECO:0000256" key="2">
    <source>
        <dbReference type="ARBA" id="ARBA00022598"/>
    </source>
</evidence>
<dbReference type="AlphaFoldDB" id="A0A1H1S0B6"/>
<dbReference type="Gene3D" id="3.30.930.10">
    <property type="entry name" value="Bira Bifunctional Protein, Domain 2"/>
    <property type="match status" value="1"/>
</dbReference>
<accession>A0A1H1S0B6</accession>
<dbReference type="InterPro" id="IPR045864">
    <property type="entry name" value="aa-tRNA-synth_II/BPL/LPL"/>
</dbReference>
<evidence type="ECO:0000256" key="7">
    <source>
        <dbReference type="ARBA" id="ARBA00023146"/>
    </source>
</evidence>
<dbReference type="InterPro" id="IPR005121">
    <property type="entry name" value="Fdx_antiC-bd"/>
</dbReference>
<dbReference type="GO" id="GO:0043039">
    <property type="term" value="P:tRNA aminoacylation"/>
    <property type="evidence" value="ECO:0007669"/>
    <property type="project" value="InterPro"/>
</dbReference>
<keyword evidence="7 11" id="KW-0030">Aminoacyl-tRNA synthetase</keyword>
<dbReference type="SUPFAM" id="SSF54991">
    <property type="entry name" value="Anticodon-binding domain of PheRS"/>
    <property type="match status" value="1"/>
</dbReference>
<keyword evidence="5" id="KW-0648">Protein biosynthesis</keyword>
<dbReference type="OrthoDB" id="489670at2"/>
<feature type="domain" description="FDX-ACB" evidence="10">
    <location>
        <begin position="266"/>
        <end position="372"/>
    </location>
</feature>
<dbReference type="Pfam" id="PF03147">
    <property type="entry name" value="FDX-ACB"/>
    <property type="match status" value="1"/>
</dbReference>
<dbReference type="SMART" id="SM00896">
    <property type="entry name" value="FDX-ACB"/>
    <property type="match status" value="1"/>
</dbReference>
<dbReference type="InterPro" id="IPR002319">
    <property type="entry name" value="Phenylalanyl-tRNA_Synthase"/>
</dbReference>
<evidence type="ECO:0000259" key="10">
    <source>
        <dbReference type="PROSITE" id="PS51447"/>
    </source>
</evidence>
<dbReference type="Pfam" id="PF01409">
    <property type="entry name" value="tRNA-synt_2d"/>
    <property type="match status" value="1"/>
</dbReference>
<proteinExistence type="inferred from homology"/>
<comment type="similarity">
    <text evidence="1">Belongs to the class-II aminoacyl-tRNA synthetase family.</text>
</comment>
<dbReference type="PROSITE" id="PS51447">
    <property type="entry name" value="FDX_ACB"/>
    <property type="match status" value="1"/>
</dbReference>
<keyword evidence="6" id="KW-0809">Transit peptide</keyword>
<dbReference type="GO" id="GO:0005524">
    <property type="term" value="F:ATP binding"/>
    <property type="evidence" value="ECO:0007669"/>
    <property type="project" value="UniProtKB-KW"/>
</dbReference>
<dbReference type="GO" id="GO:0000049">
    <property type="term" value="F:tRNA binding"/>
    <property type="evidence" value="ECO:0007669"/>
    <property type="project" value="InterPro"/>
</dbReference>
<evidence type="ECO:0000259" key="9">
    <source>
        <dbReference type="PROSITE" id="PS50862"/>
    </source>
</evidence>
<dbReference type="Proteomes" id="UP000199103">
    <property type="component" value="Chromosome I"/>
</dbReference>
<keyword evidence="4" id="KW-0067">ATP-binding</keyword>
<evidence type="ECO:0000256" key="6">
    <source>
        <dbReference type="ARBA" id="ARBA00022946"/>
    </source>
</evidence>
<dbReference type="RefSeq" id="WP_091523274.1">
    <property type="nucleotide sequence ID" value="NZ_LT629772.1"/>
</dbReference>